<gene>
    <name evidence="2" type="ORF">QE424_003249</name>
</gene>
<evidence type="ECO:0008006" key="4">
    <source>
        <dbReference type="Google" id="ProtNLM"/>
    </source>
</evidence>
<dbReference type="AlphaFoldDB" id="A0AAP5EBQ1"/>
<sequence length="250" mass="26751">MVNLMKSLTIPFLIAGLLCSAQGHGAQNEVDAVGKWLNERTMRAALEDSSLGARRGELEGTYRIIPLSELDAPEEVKQHFRAEMARNAAGVKQVTNGEIPSQATMMSSLPMTVRSNAELRGRLPSQPTDLQGTMLGAAELMGMEPSGALDGLKSSGLTRFYRLNGVGIVEFNEDNYRTPGTSIEVIAELQNARVNGTPAKLELVADDRGRSRATLVWAGDSKVYTLIATGEGDVGPKAAVLQQIAAAVRD</sequence>
<keyword evidence="1" id="KW-0732">Signal</keyword>
<feature type="signal peptide" evidence="1">
    <location>
        <begin position="1"/>
        <end position="25"/>
    </location>
</feature>
<feature type="chain" id="PRO_5042867078" description="DUF4367 domain-containing protein" evidence="1">
    <location>
        <begin position="26"/>
        <end position="250"/>
    </location>
</feature>
<dbReference type="EMBL" id="JAUTAS010000001">
    <property type="protein sequence ID" value="MDQ1110090.1"/>
    <property type="molecule type" value="Genomic_DNA"/>
</dbReference>
<reference evidence="2" key="1">
    <citation type="submission" date="2023-07" db="EMBL/GenBank/DDBJ databases">
        <title>Functional and genomic diversity of the sorghum phyllosphere microbiome.</title>
        <authorList>
            <person name="Shade A."/>
        </authorList>
    </citation>
    <scope>NUCLEOTIDE SEQUENCE</scope>
    <source>
        <strain evidence="2">SORGH_AS_0457</strain>
    </source>
</reference>
<accession>A0AAP5EBQ1</accession>
<evidence type="ECO:0000313" key="2">
    <source>
        <dbReference type="EMBL" id="MDQ1110090.1"/>
    </source>
</evidence>
<proteinExistence type="predicted"/>
<dbReference type="Proteomes" id="UP001226084">
    <property type="component" value="Unassembled WGS sequence"/>
</dbReference>
<organism evidence="2 3">
    <name type="scientific">Stenotrophomonas rhizophila</name>
    <dbReference type="NCBI Taxonomy" id="216778"/>
    <lineage>
        <taxon>Bacteria</taxon>
        <taxon>Pseudomonadati</taxon>
        <taxon>Pseudomonadota</taxon>
        <taxon>Gammaproteobacteria</taxon>
        <taxon>Lysobacterales</taxon>
        <taxon>Lysobacteraceae</taxon>
        <taxon>Stenotrophomonas</taxon>
    </lineage>
</organism>
<evidence type="ECO:0000313" key="3">
    <source>
        <dbReference type="Proteomes" id="UP001226084"/>
    </source>
</evidence>
<comment type="caution">
    <text evidence="2">The sequence shown here is derived from an EMBL/GenBank/DDBJ whole genome shotgun (WGS) entry which is preliminary data.</text>
</comment>
<protein>
    <recommendedName>
        <fullName evidence="4">DUF4367 domain-containing protein</fullName>
    </recommendedName>
</protein>
<evidence type="ECO:0000256" key="1">
    <source>
        <dbReference type="SAM" id="SignalP"/>
    </source>
</evidence>
<name>A0AAP5EBQ1_9GAMM</name>